<evidence type="ECO:0000256" key="1">
    <source>
        <dbReference type="SAM" id="Phobius"/>
    </source>
</evidence>
<name>A0A081QQ30_STRMT</name>
<keyword evidence="1" id="KW-0812">Transmembrane</keyword>
<gene>
    <name evidence="2" type="ORF">SK578_1150</name>
</gene>
<evidence type="ECO:0000313" key="2">
    <source>
        <dbReference type="EMBL" id="KEQ45053.1"/>
    </source>
</evidence>
<keyword evidence="1" id="KW-1133">Transmembrane helix</keyword>
<keyword evidence="1" id="KW-0472">Membrane</keyword>
<reference evidence="2 3" key="1">
    <citation type="submission" date="2014-05" db="EMBL/GenBank/DDBJ databases">
        <authorList>
            <person name="Daugherty S.C."/>
            <person name="Tallon L.J."/>
            <person name="Sadzewicz L."/>
            <person name="Kilian M."/>
            <person name="Tettelin H."/>
        </authorList>
    </citation>
    <scope>NUCLEOTIDE SEQUENCE [LARGE SCALE GENOMIC DNA]</scope>
    <source>
        <strain evidence="2 3">SK578</strain>
    </source>
</reference>
<evidence type="ECO:0000313" key="3">
    <source>
        <dbReference type="Proteomes" id="UP000028089"/>
    </source>
</evidence>
<organism evidence="2 3">
    <name type="scientific">Streptococcus mitis</name>
    <dbReference type="NCBI Taxonomy" id="28037"/>
    <lineage>
        <taxon>Bacteria</taxon>
        <taxon>Bacillati</taxon>
        <taxon>Bacillota</taxon>
        <taxon>Bacilli</taxon>
        <taxon>Lactobacillales</taxon>
        <taxon>Streptococcaceae</taxon>
        <taxon>Streptococcus</taxon>
        <taxon>Streptococcus mitis group</taxon>
    </lineage>
</organism>
<proteinExistence type="predicted"/>
<comment type="caution">
    <text evidence="2">The sequence shown here is derived from an EMBL/GenBank/DDBJ whole genome shotgun (WGS) entry which is preliminary data.</text>
</comment>
<dbReference type="EMBL" id="JPFY01000013">
    <property type="protein sequence ID" value="KEQ45053.1"/>
    <property type="molecule type" value="Genomic_DNA"/>
</dbReference>
<protein>
    <submittedName>
        <fullName evidence="2">Membrane protein</fullName>
    </submittedName>
</protein>
<dbReference type="PATRIC" id="fig|28037.93.peg.1105"/>
<dbReference type="Proteomes" id="UP000028089">
    <property type="component" value="Unassembled WGS sequence"/>
</dbReference>
<dbReference type="AlphaFoldDB" id="A0A081QQ30"/>
<feature type="transmembrane region" description="Helical" evidence="1">
    <location>
        <begin position="74"/>
        <end position="92"/>
    </location>
</feature>
<sequence length="99" mass="11186">MTAIVSTNFTDSLAQVVYGLVVLFITVSNRGLYRSLYQDDPNNLLLKQRIEDMKKWIFFDTIGKVVSLVSSATIFPPPMLLSVLLTLVVLLIPRQLKED</sequence>
<accession>A0A081QQ30</accession>
<feature type="transmembrane region" description="Helical" evidence="1">
    <location>
        <begin position="12"/>
        <end position="33"/>
    </location>
</feature>